<dbReference type="InterPro" id="IPR051243">
    <property type="entry name" value="PcG_WD-repeat"/>
</dbReference>
<dbReference type="InterPro" id="IPR036322">
    <property type="entry name" value="WD40_repeat_dom_sf"/>
</dbReference>
<dbReference type="Gene3D" id="2.130.10.10">
    <property type="entry name" value="YVTN repeat-like/Quinoprotein amine dehydrogenase"/>
    <property type="match status" value="1"/>
</dbReference>
<evidence type="ECO:0000256" key="3">
    <source>
        <dbReference type="ARBA" id="ARBA00022737"/>
    </source>
</evidence>
<feature type="repeat" description="WD" evidence="6">
    <location>
        <begin position="197"/>
        <end position="239"/>
    </location>
</feature>
<evidence type="ECO:0000313" key="7">
    <source>
        <dbReference type="Proteomes" id="UP000038045"/>
    </source>
</evidence>
<comment type="similarity">
    <text evidence="1">Belongs to the WD repeat ESC family.</text>
</comment>
<keyword evidence="5" id="KW-0804">Transcription</keyword>
<evidence type="ECO:0000256" key="4">
    <source>
        <dbReference type="ARBA" id="ARBA00023015"/>
    </source>
</evidence>
<reference evidence="8" key="1">
    <citation type="submission" date="2017-02" db="UniProtKB">
        <authorList>
            <consortium name="WormBaseParasite"/>
        </authorList>
    </citation>
    <scope>IDENTIFICATION</scope>
</reference>
<keyword evidence="2 6" id="KW-0853">WD repeat</keyword>
<dbReference type="InterPro" id="IPR015943">
    <property type="entry name" value="WD40/YVTN_repeat-like_dom_sf"/>
</dbReference>
<dbReference type="SUPFAM" id="SSF50978">
    <property type="entry name" value="WD40 repeat-like"/>
    <property type="match status" value="1"/>
</dbReference>
<dbReference type="InterPro" id="IPR001680">
    <property type="entry name" value="WD40_rpt"/>
</dbReference>
<keyword evidence="3" id="KW-0677">Repeat</keyword>
<organism evidence="7 8">
    <name type="scientific">Parastrongyloides trichosuri</name>
    <name type="common">Possum-specific nematode worm</name>
    <dbReference type="NCBI Taxonomy" id="131310"/>
    <lineage>
        <taxon>Eukaryota</taxon>
        <taxon>Metazoa</taxon>
        <taxon>Ecdysozoa</taxon>
        <taxon>Nematoda</taxon>
        <taxon>Chromadorea</taxon>
        <taxon>Rhabditida</taxon>
        <taxon>Tylenchina</taxon>
        <taxon>Panagrolaimomorpha</taxon>
        <taxon>Strongyloidoidea</taxon>
        <taxon>Strongyloididae</taxon>
        <taxon>Parastrongyloides</taxon>
    </lineage>
</organism>
<protein>
    <submittedName>
        <fullName evidence="8">WD_REPEATS_REGION domain-containing protein</fullName>
    </submittedName>
</protein>
<proteinExistence type="inferred from homology"/>
<keyword evidence="7" id="KW-1185">Reference proteome</keyword>
<evidence type="ECO:0000256" key="1">
    <source>
        <dbReference type="ARBA" id="ARBA00008075"/>
    </source>
</evidence>
<dbReference type="PROSITE" id="PS50082">
    <property type="entry name" value="WD_REPEATS_2"/>
    <property type="match status" value="2"/>
</dbReference>
<dbReference type="SMART" id="SM00320">
    <property type="entry name" value="WD40"/>
    <property type="match status" value="3"/>
</dbReference>
<dbReference type="STRING" id="131310.A0A0N4ZTJ8"/>
<dbReference type="WBParaSite" id="PTRK_0001182600.1">
    <property type="protein sequence ID" value="PTRK_0001182600.1"/>
    <property type="gene ID" value="PTRK_0001182600"/>
</dbReference>
<evidence type="ECO:0000256" key="6">
    <source>
        <dbReference type="PROSITE-ProRule" id="PRU00221"/>
    </source>
</evidence>
<evidence type="ECO:0000256" key="5">
    <source>
        <dbReference type="ARBA" id="ARBA00023163"/>
    </source>
</evidence>
<dbReference type="AlphaFoldDB" id="A0A0N4ZTJ8"/>
<sequence length="493" mass="56530">MFPTNNNLFKKPENVYVSKGKIDQVNLLKFHNDDEISKAVVNMLDRNLGLESDTSNFLLKDSFNEIVYLKENGNMKRSIHEGNVTYQYKMLSYVHLEDKTESDVECYDVKFFSNYNDEPKCFVVICRDKIYIFKIGNETRKNKLFHVATIVSGNKTENFYALNVGSIGRTTKVILAGGVCKVLQVYRINDGSLLHNLYGHTGYITSIEISPTDSELVVTSSEDQKLILWNIKHGISLAIFSGRYGHEYIIPDCAFSACGNFIASVGRDYKVLLWGINHEEQSKPVKTPNFPDNGVLKEFRLPNFYNKQPMTVKDKIDICKKSCIDENLVKNIDIGKTTFRRFPLAVNKILHSTIIDSVVFFKNYLITKDQSNKLKMWKFGTPDNDVNGNGNIFEVESRFFILKEFILPESSATWYRKITINKEGTILAVPNFDGKIYLFDVLEKKTLSYPVSILVHKCARFRHFNIRNVAFSSDSKYLISVANKQSVCIFSKF</sequence>
<dbReference type="PROSITE" id="PS50294">
    <property type="entry name" value="WD_REPEATS_REGION"/>
    <property type="match status" value="1"/>
</dbReference>
<accession>A0A0N4ZTJ8</accession>
<keyword evidence="4" id="KW-0805">Transcription regulation</keyword>
<evidence type="ECO:0000313" key="8">
    <source>
        <dbReference type="WBParaSite" id="PTRK_0001182600.1"/>
    </source>
</evidence>
<feature type="repeat" description="WD" evidence="6">
    <location>
        <begin position="243"/>
        <end position="284"/>
    </location>
</feature>
<dbReference type="PANTHER" id="PTHR10253">
    <property type="entry name" value="POLYCOMB PROTEIN"/>
    <property type="match status" value="1"/>
</dbReference>
<dbReference type="InterPro" id="IPR019775">
    <property type="entry name" value="WD40_repeat_CS"/>
</dbReference>
<dbReference type="Pfam" id="PF00400">
    <property type="entry name" value="WD40"/>
    <property type="match status" value="2"/>
</dbReference>
<name>A0A0N4ZTJ8_PARTI</name>
<dbReference type="Proteomes" id="UP000038045">
    <property type="component" value="Unplaced"/>
</dbReference>
<dbReference type="PROSITE" id="PS00678">
    <property type="entry name" value="WD_REPEATS_1"/>
    <property type="match status" value="1"/>
</dbReference>
<evidence type="ECO:0000256" key="2">
    <source>
        <dbReference type="ARBA" id="ARBA00022574"/>
    </source>
</evidence>